<feature type="signal peptide" evidence="1">
    <location>
        <begin position="1"/>
        <end position="26"/>
    </location>
</feature>
<dbReference type="Proteomes" id="UP000007266">
    <property type="component" value="Linkage group 4"/>
</dbReference>
<sequence>MAQLEVFVLLFVLMSVVCDWKGPVCAYPTAEEGAIDAGAESVSKRITRNTQNTIPQNYVNPGGERSQIRIKKRDLRRKRKFRPIPVFCG</sequence>
<evidence type="ECO:0000313" key="2">
    <source>
        <dbReference type="EMBL" id="KYB28066.1"/>
    </source>
</evidence>
<keyword evidence="1" id="KW-0732">Signal</keyword>
<name>A0A139WJH1_TRICA</name>
<evidence type="ECO:0000313" key="3">
    <source>
        <dbReference type="Proteomes" id="UP000007266"/>
    </source>
</evidence>
<gene>
    <name evidence="2" type="primary">AUGUSTUS-3.0.2_32861</name>
    <name evidence="2" type="ORF">TcasGA2_TC032861</name>
</gene>
<feature type="chain" id="PRO_5007300029" evidence="1">
    <location>
        <begin position="27"/>
        <end position="89"/>
    </location>
</feature>
<dbReference type="InParanoid" id="A0A139WJH1"/>
<organism evidence="2 3">
    <name type="scientific">Tribolium castaneum</name>
    <name type="common">Red flour beetle</name>
    <dbReference type="NCBI Taxonomy" id="7070"/>
    <lineage>
        <taxon>Eukaryota</taxon>
        <taxon>Metazoa</taxon>
        <taxon>Ecdysozoa</taxon>
        <taxon>Arthropoda</taxon>
        <taxon>Hexapoda</taxon>
        <taxon>Insecta</taxon>
        <taxon>Pterygota</taxon>
        <taxon>Neoptera</taxon>
        <taxon>Endopterygota</taxon>
        <taxon>Coleoptera</taxon>
        <taxon>Polyphaga</taxon>
        <taxon>Cucujiformia</taxon>
        <taxon>Tenebrionidae</taxon>
        <taxon>Tenebrionidae incertae sedis</taxon>
        <taxon>Tribolium</taxon>
    </lineage>
</organism>
<evidence type="ECO:0000256" key="1">
    <source>
        <dbReference type="SAM" id="SignalP"/>
    </source>
</evidence>
<reference evidence="2 3" key="1">
    <citation type="journal article" date="2008" name="Nature">
        <title>The genome of the model beetle and pest Tribolium castaneum.</title>
        <authorList>
            <consortium name="Tribolium Genome Sequencing Consortium"/>
            <person name="Richards S."/>
            <person name="Gibbs R.A."/>
            <person name="Weinstock G.M."/>
            <person name="Brown S.J."/>
            <person name="Denell R."/>
            <person name="Beeman R.W."/>
            <person name="Gibbs R."/>
            <person name="Beeman R.W."/>
            <person name="Brown S.J."/>
            <person name="Bucher G."/>
            <person name="Friedrich M."/>
            <person name="Grimmelikhuijzen C.J."/>
            <person name="Klingler M."/>
            <person name="Lorenzen M."/>
            <person name="Richards S."/>
            <person name="Roth S."/>
            <person name="Schroder R."/>
            <person name="Tautz D."/>
            <person name="Zdobnov E.M."/>
            <person name="Muzny D."/>
            <person name="Gibbs R.A."/>
            <person name="Weinstock G.M."/>
            <person name="Attaway T."/>
            <person name="Bell S."/>
            <person name="Buhay C.J."/>
            <person name="Chandrabose M.N."/>
            <person name="Chavez D."/>
            <person name="Clerk-Blankenburg K.P."/>
            <person name="Cree A."/>
            <person name="Dao M."/>
            <person name="Davis C."/>
            <person name="Chacko J."/>
            <person name="Dinh H."/>
            <person name="Dugan-Rocha S."/>
            <person name="Fowler G."/>
            <person name="Garner T.T."/>
            <person name="Garnes J."/>
            <person name="Gnirke A."/>
            <person name="Hawes A."/>
            <person name="Hernandez J."/>
            <person name="Hines S."/>
            <person name="Holder M."/>
            <person name="Hume J."/>
            <person name="Jhangiani S.N."/>
            <person name="Joshi V."/>
            <person name="Khan Z.M."/>
            <person name="Jackson L."/>
            <person name="Kovar C."/>
            <person name="Kowis A."/>
            <person name="Lee S."/>
            <person name="Lewis L.R."/>
            <person name="Margolis J."/>
            <person name="Morgan M."/>
            <person name="Nazareth L.V."/>
            <person name="Nguyen N."/>
            <person name="Okwuonu G."/>
            <person name="Parker D."/>
            <person name="Richards S."/>
            <person name="Ruiz S.J."/>
            <person name="Santibanez J."/>
            <person name="Savard J."/>
            <person name="Scherer S.E."/>
            <person name="Schneider B."/>
            <person name="Sodergren E."/>
            <person name="Tautz D."/>
            <person name="Vattahil S."/>
            <person name="Villasana D."/>
            <person name="White C.S."/>
            <person name="Wright R."/>
            <person name="Park Y."/>
            <person name="Beeman R.W."/>
            <person name="Lord J."/>
            <person name="Oppert B."/>
            <person name="Lorenzen M."/>
            <person name="Brown S."/>
            <person name="Wang L."/>
            <person name="Savard J."/>
            <person name="Tautz D."/>
            <person name="Richards S."/>
            <person name="Weinstock G."/>
            <person name="Gibbs R.A."/>
            <person name="Liu Y."/>
            <person name="Worley K."/>
            <person name="Weinstock G."/>
            <person name="Elsik C.G."/>
            <person name="Reese J.T."/>
            <person name="Elhaik E."/>
            <person name="Landan G."/>
            <person name="Graur D."/>
            <person name="Arensburger P."/>
            <person name="Atkinson P."/>
            <person name="Beeman R.W."/>
            <person name="Beidler J."/>
            <person name="Brown S.J."/>
            <person name="Demuth J.P."/>
            <person name="Drury D.W."/>
            <person name="Du Y.Z."/>
            <person name="Fujiwara H."/>
            <person name="Lorenzen M."/>
            <person name="Maselli V."/>
            <person name="Osanai M."/>
            <person name="Park Y."/>
            <person name="Robertson H.M."/>
            <person name="Tu Z."/>
            <person name="Wang J.J."/>
            <person name="Wang S."/>
            <person name="Richards S."/>
            <person name="Song H."/>
            <person name="Zhang L."/>
            <person name="Sodergren E."/>
            <person name="Werner D."/>
            <person name="Stanke M."/>
            <person name="Morgenstern B."/>
            <person name="Solovyev V."/>
            <person name="Kosarev P."/>
            <person name="Brown G."/>
            <person name="Chen H.C."/>
            <person name="Ermolaeva O."/>
            <person name="Hlavina W."/>
            <person name="Kapustin Y."/>
            <person name="Kiryutin B."/>
            <person name="Kitts P."/>
            <person name="Maglott D."/>
            <person name="Pruitt K."/>
            <person name="Sapojnikov V."/>
            <person name="Souvorov A."/>
            <person name="Mackey A.J."/>
            <person name="Waterhouse R.M."/>
            <person name="Wyder S."/>
            <person name="Zdobnov E.M."/>
            <person name="Zdobnov E.M."/>
            <person name="Wyder S."/>
            <person name="Kriventseva E.V."/>
            <person name="Kadowaki T."/>
            <person name="Bork P."/>
            <person name="Aranda M."/>
            <person name="Bao R."/>
            <person name="Beermann A."/>
            <person name="Berns N."/>
            <person name="Bolognesi R."/>
            <person name="Bonneton F."/>
            <person name="Bopp D."/>
            <person name="Brown S.J."/>
            <person name="Bucher G."/>
            <person name="Butts T."/>
            <person name="Chaumot A."/>
            <person name="Denell R.E."/>
            <person name="Ferrier D.E."/>
            <person name="Friedrich M."/>
            <person name="Gordon C.M."/>
            <person name="Jindra M."/>
            <person name="Klingler M."/>
            <person name="Lan Q."/>
            <person name="Lattorff H.M."/>
            <person name="Laudet V."/>
            <person name="von Levetsow C."/>
            <person name="Liu Z."/>
            <person name="Lutz R."/>
            <person name="Lynch J.A."/>
            <person name="da Fonseca R.N."/>
            <person name="Posnien N."/>
            <person name="Reuter R."/>
            <person name="Roth S."/>
            <person name="Savard J."/>
            <person name="Schinko J.B."/>
            <person name="Schmitt C."/>
            <person name="Schoppmeier M."/>
            <person name="Schroder R."/>
            <person name="Shippy T.D."/>
            <person name="Simonnet F."/>
            <person name="Marques-Souza H."/>
            <person name="Tautz D."/>
            <person name="Tomoyasu Y."/>
            <person name="Trauner J."/>
            <person name="Van der Zee M."/>
            <person name="Vervoort M."/>
            <person name="Wittkopp N."/>
            <person name="Wimmer E.A."/>
            <person name="Yang X."/>
            <person name="Jones A.K."/>
            <person name="Sattelle D.B."/>
            <person name="Ebert P.R."/>
            <person name="Nelson D."/>
            <person name="Scott J.G."/>
            <person name="Beeman R.W."/>
            <person name="Muthukrishnan S."/>
            <person name="Kramer K.J."/>
            <person name="Arakane Y."/>
            <person name="Beeman R.W."/>
            <person name="Zhu Q."/>
            <person name="Hogenkamp D."/>
            <person name="Dixit R."/>
            <person name="Oppert B."/>
            <person name="Jiang H."/>
            <person name="Zou Z."/>
            <person name="Marshall J."/>
            <person name="Elpidina E."/>
            <person name="Vinokurov K."/>
            <person name="Oppert C."/>
            <person name="Zou Z."/>
            <person name="Evans J."/>
            <person name="Lu Z."/>
            <person name="Zhao P."/>
            <person name="Sumathipala N."/>
            <person name="Altincicek B."/>
            <person name="Vilcinskas A."/>
            <person name="Williams M."/>
            <person name="Hultmark D."/>
            <person name="Hetru C."/>
            <person name="Jiang H."/>
            <person name="Grimmelikhuijzen C.J."/>
            <person name="Hauser F."/>
            <person name="Cazzamali G."/>
            <person name="Williamson M."/>
            <person name="Park Y."/>
            <person name="Li B."/>
            <person name="Tanaka Y."/>
            <person name="Predel R."/>
            <person name="Neupert S."/>
            <person name="Schachtner J."/>
            <person name="Verleyen P."/>
            <person name="Raible F."/>
            <person name="Bork P."/>
            <person name="Friedrich M."/>
            <person name="Walden K.K."/>
            <person name="Robertson H.M."/>
            <person name="Angeli S."/>
            <person name="Foret S."/>
            <person name="Bucher G."/>
            <person name="Schuetz S."/>
            <person name="Maleszka R."/>
            <person name="Wimmer E.A."/>
            <person name="Beeman R.W."/>
            <person name="Lorenzen M."/>
            <person name="Tomoyasu Y."/>
            <person name="Miller S.C."/>
            <person name="Grossmann D."/>
            <person name="Bucher G."/>
        </authorList>
    </citation>
    <scope>NUCLEOTIDE SEQUENCE [LARGE SCALE GENOMIC DNA]</scope>
    <source>
        <strain evidence="2 3">Georgia GA2</strain>
    </source>
</reference>
<keyword evidence="3" id="KW-1185">Reference proteome</keyword>
<protein>
    <submittedName>
        <fullName evidence="2">Uncharacterized protein</fullName>
    </submittedName>
</protein>
<accession>A0A139WJH1</accession>
<dbReference type="AlphaFoldDB" id="A0A139WJH1"/>
<reference evidence="2 3" key="2">
    <citation type="journal article" date="2010" name="Nucleic Acids Res.">
        <title>BeetleBase in 2010: revisions to provide comprehensive genomic information for Tribolium castaneum.</title>
        <authorList>
            <person name="Kim H.S."/>
            <person name="Murphy T."/>
            <person name="Xia J."/>
            <person name="Caragea D."/>
            <person name="Park Y."/>
            <person name="Beeman R.W."/>
            <person name="Lorenzen M.D."/>
            <person name="Butcher S."/>
            <person name="Manak J.R."/>
            <person name="Brown S.J."/>
        </authorList>
    </citation>
    <scope>GENOME REANNOTATION</scope>
    <source>
        <strain evidence="2 3">Georgia GA2</strain>
    </source>
</reference>
<proteinExistence type="predicted"/>
<dbReference type="EMBL" id="KQ971338">
    <property type="protein sequence ID" value="KYB28066.1"/>
    <property type="molecule type" value="Genomic_DNA"/>
</dbReference>